<gene>
    <name evidence="1" type="ORF">BCR44DRAFT_1432969</name>
</gene>
<organism evidence="1 2">
    <name type="scientific">Catenaria anguillulae PL171</name>
    <dbReference type="NCBI Taxonomy" id="765915"/>
    <lineage>
        <taxon>Eukaryota</taxon>
        <taxon>Fungi</taxon>
        <taxon>Fungi incertae sedis</taxon>
        <taxon>Blastocladiomycota</taxon>
        <taxon>Blastocladiomycetes</taxon>
        <taxon>Blastocladiales</taxon>
        <taxon>Catenariaceae</taxon>
        <taxon>Catenaria</taxon>
    </lineage>
</organism>
<dbReference type="OrthoDB" id="58379at2759"/>
<dbReference type="PANTHER" id="PTHR38696:SF1">
    <property type="entry name" value="MEDIATOR OF RNA POLYMERASE II TRANSCRIPTION SUBUNIT 13"/>
    <property type="match status" value="1"/>
</dbReference>
<protein>
    <submittedName>
        <fullName evidence="1">Uncharacterized protein</fullName>
    </submittedName>
</protein>
<dbReference type="Proteomes" id="UP000193411">
    <property type="component" value="Unassembled WGS sequence"/>
</dbReference>
<dbReference type="AlphaFoldDB" id="A0A1Y2HNM7"/>
<dbReference type="STRING" id="765915.A0A1Y2HNM7"/>
<evidence type="ECO:0000313" key="2">
    <source>
        <dbReference type="Proteomes" id="UP000193411"/>
    </source>
</evidence>
<keyword evidence="2" id="KW-1185">Reference proteome</keyword>
<sequence>MNSSSGKAAEAAASFYDPAANYGGAPTPSYAATDLAPSAPPPSYDYEASTATLSLHSSDTLRVVGCDPATINCLRNGIVRFWPRGIQEEGESKVGQYTTYKFKLKGNPWWGNAEESVHARQLMSAIFRSMLESGWRLLASFDSSKKEMDKDTLAFLRSTPIQLASPSDLFSISFNEQDLLRVIGASPEVDPIVHQTILNNPWYPWEKTEAIHSRIMLTQLLARLRKMGYHLYASVDISGGSEGYDTDSWFVVKALPAEF</sequence>
<accession>A0A1Y2HNM7</accession>
<name>A0A1Y2HNM7_9FUNG</name>
<dbReference type="PANTHER" id="PTHR38696">
    <property type="entry name" value="MEDIATOR OF RNA POLYMERASE II TRANSCRIPTION SUBUNIT 13"/>
    <property type="match status" value="1"/>
</dbReference>
<comment type="caution">
    <text evidence="1">The sequence shown here is derived from an EMBL/GenBank/DDBJ whole genome shotgun (WGS) entry which is preliminary data.</text>
</comment>
<reference evidence="1 2" key="1">
    <citation type="submission" date="2016-07" db="EMBL/GenBank/DDBJ databases">
        <title>Pervasive Adenine N6-methylation of Active Genes in Fungi.</title>
        <authorList>
            <consortium name="DOE Joint Genome Institute"/>
            <person name="Mondo S.J."/>
            <person name="Dannebaum R.O."/>
            <person name="Kuo R.C."/>
            <person name="Labutti K."/>
            <person name="Haridas S."/>
            <person name="Kuo A."/>
            <person name="Salamov A."/>
            <person name="Ahrendt S.R."/>
            <person name="Lipzen A."/>
            <person name="Sullivan W."/>
            <person name="Andreopoulos W.B."/>
            <person name="Clum A."/>
            <person name="Lindquist E."/>
            <person name="Daum C."/>
            <person name="Ramamoorthy G.K."/>
            <person name="Gryganskyi A."/>
            <person name="Culley D."/>
            <person name="Magnuson J.K."/>
            <person name="James T.Y."/>
            <person name="O'Malley M.A."/>
            <person name="Stajich J.E."/>
            <person name="Spatafora J.W."/>
            <person name="Visel A."/>
            <person name="Grigoriev I.V."/>
        </authorList>
    </citation>
    <scope>NUCLEOTIDE SEQUENCE [LARGE SCALE GENOMIC DNA]</scope>
    <source>
        <strain evidence="1 2">PL171</strain>
    </source>
</reference>
<evidence type="ECO:0000313" key="1">
    <source>
        <dbReference type="EMBL" id="ORZ36197.1"/>
    </source>
</evidence>
<proteinExistence type="predicted"/>
<dbReference type="EMBL" id="MCFL01000018">
    <property type="protein sequence ID" value="ORZ36197.1"/>
    <property type="molecule type" value="Genomic_DNA"/>
</dbReference>